<dbReference type="OrthoDB" id="48317at2759"/>
<protein>
    <recommendedName>
        <fullName evidence="4">Probable quinone oxidoreductase</fullName>
    </recommendedName>
    <alternativeName>
        <fullName evidence="3">NADPH:quinone reductase</fullName>
    </alternativeName>
</protein>
<dbReference type="SMART" id="SM00829">
    <property type="entry name" value="PKS_ER"/>
    <property type="match status" value="1"/>
</dbReference>
<dbReference type="Gene3D" id="3.40.50.720">
    <property type="entry name" value="NAD(P)-binding Rossmann-like Domain"/>
    <property type="match status" value="1"/>
</dbReference>
<dbReference type="InterPro" id="IPR011032">
    <property type="entry name" value="GroES-like_sf"/>
</dbReference>
<dbReference type="GO" id="GO:0003960">
    <property type="term" value="F:quinone reductase (NADPH) activity"/>
    <property type="evidence" value="ECO:0007669"/>
    <property type="project" value="InterPro"/>
</dbReference>
<dbReference type="Pfam" id="PF00107">
    <property type="entry name" value="ADH_zinc_N"/>
    <property type="match status" value="1"/>
</dbReference>
<dbReference type="PANTHER" id="PTHR48106">
    <property type="entry name" value="QUINONE OXIDOREDUCTASE PIG3-RELATED"/>
    <property type="match status" value="1"/>
</dbReference>
<name>A0A5C3L162_COPMA</name>
<dbReference type="STRING" id="230819.A0A5C3L162"/>
<dbReference type="InterPro" id="IPR020843">
    <property type="entry name" value="ER"/>
</dbReference>
<organism evidence="6 7">
    <name type="scientific">Coprinopsis marcescibilis</name>
    <name type="common">Agaric fungus</name>
    <name type="synonym">Psathyrella marcescibilis</name>
    <dbReference type="NCBI Taxonomy" id="230819"/>
    <lineage>
        <taxon>Eukaryota</taxon>
        <taxon>Fungi</taxon>
        <taxon>Dikarya</taxon>
        <taxon>Basidiomycota</taxon>
        <taxon>Agaricomycotina</taxon>
        <taxon>Agaricomycetes</taxon>
        <taxon>Agaricomycetidae</taxon>
        <taxon>Agaricales</taxon>
        <taxon>Agaricineae</taxon>
        <taxon>Psathyrellaceae</taxon>
        <taxon>Coprinopsis</taxon>
    </lineage>
</organism>
<evidence type="ECO:0000256" key="2">
    <source>
        <dbReference type="ARBA" id="ARBA00023002"/>
    </source>
</evidence>
<evidence type="ECO:0000313" key="6">
    <source>
        <dbReference type="EMBL" id="TFK26679.1"/>
    </source>
</evidence>
<keyword evidence="2" id="KW-0560">Oxidoreductase</keyword>
<dbReference type="InterPro" id="IPR013154">
    <property type="entry name" value="ADH-like_N"/>
</dbReference>
<dbReference type="GO" id="GO:0070402">
    <property type="term" value="F:NADPH binding"/>
    <property type="evidence" value="ECO:0007669"/>
    <property type="project" value="TreeGrafter"/>
</dbReference>
<dbReference type="Proteomes" id="UP000307440">
    <property type="component" value="Unassembled WGS sequence"/>
</dbReference>
<dbReference type="EMBL" id="ML210172">
    <property type="protein sequence ID" value="TFK26679.1"/>
    <property type="molecule type" value="Genomic_DNA"/>
</dbReference>
<dbReference type="FunFam" id="3.40.50.720:FF:000053">
    <property type="entry name" value="Quinone oxidoreductase 1"/>
    <property type="match status" value="1"/>
</dbReference>
<dbReference type="InterPro" id="IPR036291">
    <property type="entry name" value="NAD(P)-bd_dom_sf"/>
</dbReference>
<dbReference type="InterPro" id="IPR013149">
    <property type="entry name" value="ADH-like_C"/>
</dbReference>
<feature type="domain" description="Enoyl reductase (ER)" evidence="5">
    <location>
        <begin position="44"/>
        <end position="362"/>
    </location>
</feature>
<sequence length="369" mass="39605">MFNRLGRLGRYFTTASAQPKVPAPAMSLPSTVEALAIPRNGGVELIEKLTLPFPEPQPGNIVIKVDYAGVNFIDTYYRTGLYKYPSFPAILGKESAGTIVALPTDPNVLDDPGYKLQNFKIGDKVAADCLGSYATYISVAPKYVYPIPSSLSTRVAAAAALQGFTAVTFTEEAYPVKKGDVILVHTVAGGLGLLFAQLIKAKGATVIGTTSTPEKVELAKKHGADHVILYPVEDTVQRVLELTNGEGVDAIFDGVGKDTFDNNFKMIKRKGTIVSVGNASGPVEPFSILRLGAKNIKLLRPAMFNYIYTIEEAAHYGQELFGKVDSGELKINIFKEYPFTAEGAAQAHSDLVGGKSTGKLLIKVNPDVE</sequence>
<accession>A0A5C3L162</accession>
<dbReference type="PANTHER" id="PTHR48106:SF13">
    <property type="entry name" value="QUINONE OXIDOREDUCTASE-RELATED"/>
    <property type="match status" value="1"/>
</dbReference>
<evidence type="ECO:0000256" key="4">
    <source>
        <dbReference type="ARBA" id="ARBA00070796"/>
    </source>
</evidence>
<dbReference type="SUPFAM" id="SSF50129">
    <property type="entry name" value="GroES-like"/>
    <property type="match status" value="1"/>
</dbReference>
<proteinExistence type="predicted"/>
<evidence type="ECO:0000259" key="5">
    <source>
        <dbReference type="SMART" id="SM00829"/>
    </source>
</evidence>
<dbReference type="SUPFAM" id="SSF51735">
    <property type="entry name" value="NAD(P)-binding Rossmann-fold domains"/>
    <property type="match status" value="1"/>
</dbReference>
<evidence type="ECO:0000256" key="3">
    <source>
        <dbReference type="ARBA" id="ARBA00043088"/>
    </source>
</evidence>
<reference evidence="6 7" key="1">
    <citation type="journal article" date="2019" name="Nat. Ecol. Evol.">
        <title>Megaphylogeny resolves global patterns of mushroom evolution.</title>
        <authorList>
            <person name="Varga T."/>
            <person name="Krizsan K."/>
            <person name="Foldi C."/>
            <person name="Dima B."/>
            <person name="Sanchez-Garcia M."/>
            <person name="Sanchez-Ramirez S."/>
            <person name="Szollosi G.J."/>
            <person name="Szarkandi J.G."/>
            <person name="Papp V."/>
            <person name="Albert L."/>
            <person name="Andreopoulos W."/>
            <person name="Angelini C."/>
            <person name="Antonin V."/>
            <person name="Barry K.W."/>
            <person name="Bougher N.L."/>
            <person name="Buchanan P."/>
            <person name="Buyck B."/>
            <person name="Bense V."/>
            <person name="Catcheside P."/>
            <person name="Chovatia M."/>
            <person name="Cooper J."/>
            <person name="Damon W."/>
            <person name="Desjardin D."/>
            <person name="Finy P."/>
            <person name="Geml J."/>
            <person name="Haridas S."/>
            <person name="Hughes K."/>
            <person name="Justo A."/>
            <person name="Karasinski D."/>
            <person name="Kautmanova I."/>
            <person name="Kiss B."/>
            <person name="Kocsube S."/>
            <person name="Kotiranta H."/>
            <person name="LaButti K.M."/>
            <person name="Lechner B.E."/>
            <person name="Liimatainen K."/>
            <person name="Lipzen A."/>
            <person name="Lukacs Z."/>
            <person name="Mihaltcheva S."/>
            <person name="Morgado L.N."/>
            <person name="Niskanen T."/>
            <person name="Noordeloos M.E."/>
            <person name="Ohm R.A."/>
            <person name="Ortiz-Santana B."/>
            <person name="Ovrebo C."/>
            <person name="Racz N."/>
            <person name="Riley R."/>
            <person name="Savchenko A."/>
            <person name="Shiryaev A."/>
            <person name="Soop K."/>
            <person name="Spirin V."/>
            <person name="Szebenyi C."/>
            <person name="Tomsovsky M."/>
            <person name="Tulloss R.E."/>
            <person name="Uehling J."/>
            <person name="Grigoriev I.V."/>
            <person name="Vagvolgyi C."/>
            <person name="Papp T."/>
            <person name="Martin F.M."/>
            <person name="Miettinen O."/>
            <person name="Hibbett D.S."/>
            <person name="Nagy L.G."/>
        </authorList>
    </citation>
    <scope>NUCLEOTIDE SEQUENCE [LARGE SCALE GENOMIC DNA]</scope>
    <source>
        <strain evidence="6 7">CBS 121175</strain>
    </source>
</reference>
<dbReference type="Gene3D" id="3.90.180.10">
    <property type="entry name" value="Medium-chain alcohol dehydrogenases, catalytic domain"/>
    <property type="match status" value="1"/>
</dbReference>
<evidence type="ECO:0000313" key="7">
    <source>
        <dbReference type="Proteomes" id="UP000307440"/>
    </source>
</evidence>
<gene>
    <name evidence="6" type="ORF">FA15DRAFT_587790</name>
</gene>
<dbReference type="GO" id="GO:0005829">
    <property type="term" value="C:cytosol"/>
    <property type="evidence" value="ECO:0007669"/>
    <property type="project" value="TreeGrafter"/>
</dbReference>
<keyword evidence="1" id="KW-0521">NADP</keyword>
<dbReference type="Pfam" id="PF08240">
    <property type="entry name" value="ADH_N"/>
    <property type="match status" value="1"/>
</dbReference>
<dbReference type="AlphaFoldDB" id="A0A5C3L162"/>
<keyword evidence="7" id="KW-1185">Reference proteome</keyword>
<dbReference type="InterPro" id="IPR047618">
    <property type="entry name" value="QOR-like"/>
</dbReference>
<dbReference type="GO" id="GO:0035925">
    <property type="term" value="F:mRNA 3'-UTR AU-rich region binding"/>
    <property type="evidence" value="ECO:0007669"/>
    <property type="project" value="TreeGrafter"/>
</dbReference>
<evidence type="ECO:0000256" key="1">
    <source>
        <dbReference type="ARBA" id="ARBA00022857"/>
    </source>
</evidence>
<dbReference type="CDD" id="cd05286">
    <property type="entry name" value="QOR2"/>
    <property type="match status" value="1"/>
</dbReference>